<evidence type="ECO:0000313" key="3">
    <source>
        <dbReference type="Proteomes" id="UP000326532"/>
    </source>
</evidence>
<protein>
    <submittedName>
        <fullName evidence="2">Uncharacterized protein</fullName>
    </submittedName>
</protein>
<evidence type="ECO:0000256" key="1">
    <source>
        <dbReference type="SAM" id="Phobius"/>
    </source>
</evidence>
<gene>
    <name evidence="2" type="ORF">BDV34DRAFT_231647</name>
</gene>
<accession>A0A5N6D135</accession>
<dbReference type="Proteomes" id="UP000326532">
    <property type="component" value="Unassembled WGS sequence"/>
</dbReference>
<organism evidence="2 3">
    <name type="scientific">Aspergillus parasiticus</name>
    <dbReference type="NCBI Taxonomy" id="5067"/>
    <lineage>
        <taxon>Eukaryota</taxon>
        <taxon>Fungi</taxon>
        <taxon>Dikarya</taxon>
        <taxon>Ascomycota</taxon>
        <taxon>Pezizomycotina</taxon>
        <taxon>Eurotiomycetes</taxon>
        <taxon>Eurotiomycetidae</taxon>
        <taxon>Eurotiales</taxon>
        <taxon>Aspergillaceae</taxon>
        <taxon>Aspergillus</taxon>
        <taxon>Aspergillus subgen. Circumdati</taxon>
    </lineage>
</organism>
<sequence>MVVHLDRRDVEGATEVGNDTQVLIKPEKEEEESIEKKNGTSSFLQKVFTFSNPRLYILEYIAFVAAITSGVTITIINLVIGNFFTLLNDFSFSDATSIPGDFITAVRISA</sequence>
<feature type="transmembrane region" description="Helical" evidence="1">
    <location>
        <begin position="60"/>
        <end position="84"/>
    </location>
</feature>
<dbReference type="EMBL" id="ML735107">
    <property type="protein sequence ID" value="KAB8198976.1"/>
    <property type="molecule type" value="Genomic_DNA"/>
</dbReference>
<dbReference type="VEuPathDB" id="FungiDB:BDV34DRAFT_231647"/>
<dbReference type="AlphaFoldDB" id="A0A5N6D135"/>
<keyword evidence="1" id="KW-0472">Membrane</keyword>
<reference evidence="2 3" key="1">
    <citation type="submission" date="2019-04" db="EMBL/GenBank/DDBJ databases">
        <title>Fungal friends and foes A comparative genomics study of 23 Aspergillus species from section Flavi.</title>
        <authorList>
            <consortium name="DOE Joint Genome Institute"/>
            <person name="Kjaerbolling I."/>
            <person name="Vesth T.C."/>
            <person name="Frisvad J.C."/>
            <person name="Nybo J.L."/>
            <person name="Theobald S."/>
            <person name="Kildgaard S."/>
            <person name="Petersen T.I."/>
            <person name="Kuo A."/>
            <person name="Sato A."/>
            <person name="Lyhne E.K."/>
            <person name="Kogle M.E."/>
            <person name="Wiebenga A."/>
            <person name="Kun R.S."/>
            <person name="Lubbers R.J."/>
            <person name="Makela M.R."/>
            <person name="Barry K."/>
            <person name="Chovatia M."/>
            <person name="Clum A."/>
            <person name="Daum C."/>
            <person name="Haridas S."/>
            <person name="He G."/>
            <person name="LaButti K."/>
            <person name="Lipzen A."/>
            <person name="Mondo S."/>
            <person name="Pangilinan J."/>
            <person name="Riley R."/>
            <person name="Salamov A."/>
            <person name="Simmons B.A."/>
            <person name="Magnuson J.K."/>
            <person name="Henrissat B."/>
            <person name="Mortensen U.H."/>
            <person name="Larsen T.O."/>
            <person name="De vries R.P."/>
            <person name="Grigoriev I.V."/>
            <person name="Machida M."/>
            <person name="Baker S.E."/>
            <person name="Andersen M.R."/>
        </authorList>
    </citation>
    <scope>NUCLEOTIDE SEQUENCE [LARGE SCALE GENOMIC DNA]</scope>
    <source>
        <strain evidence="2 3">CBS 117618</strain>
    </source>
</reference>
<keyword evidence="1" id="KW-1133">Transmembrane helix</keyword>
<name>A0A5N6D135_ASPPA</name>
<keyword evidence="3" id="KW-1185">Reference proteome</keyword>
<proteinExistence type="predicted"/>
<keyword evidence="1" id="KW-0812">Transmembrane</keyword>
<evidence type="ECO:0000313" key="2">
    <source>
        <dbReference type="EMBL" id="KAB8198976.1"/>
    </source>
</evidence>